<dbReference type="RefSeq" id="XP_005774176.1">
    <property type="nucleotide sequence ID" value="XM_005774119.1"/>
</dbReference>
<dbReference type="eggNOG" id="ENOG502SQX4">
    <property type="taxonomic scope" value="Eukaryota"/>
</dbReference>
<dbReference type="InterPro" id="IPR046341">
    <property type="entry name" value="SET_dom_sf"/>
</dbReference>
<protein>
    <recommendedName>
        <fullName evidence="5">SET domain-containing protein</fullName>
    </recommendedName>
</protein>
<dbReference type="InterPro" id="IPR001214">
    <property type="entry name" value="SET_dom"/>
</dbReference>
<dbReference type="STRING" id="2903.R1CGU3"/>
<keyword evidence="1" id="KW-0479">Metal-binding</keyword>
<feature type="region of interest" description="Disordered" evidence="4">
    <location>
        <begin position="343"/>
        <end position="378"/>
    </location>
</feature>
<evidence type="ECO:0000256" key="1">
    <source>
        <dbReference type="ARBA" id="ARBA00022723"/>
    </source>
</evidence>
<dbReference type="Pfam" id="PF00856">
    <property type="entry name" value="SET"/>
    <property type="match status" value="1"/>
</dbReference>
<dbReference type="Proteomes" id="UP000013827">
    <property type="component" value="Unassembled WGS sequence"/>
</dbReference>
<dbReference type="GeneID" id="17267254"/>
<dbReference type="GO" id="GO:0008270">
    <property type="term" value="F:zinc ion binding"/>
    <property type="evidence" value="ECO:0007669"/>
    <property type="project" value="UniProtKB-KW"/>
</dbReference>
<evidence type="ECO:0000256" key="2">
    <source>
        <dbReference type="ARBA" id="ARBA00022771"/>
    </source>
</evidence>
<dbReference type="AlphaFoldDB" id="A0A0D3JE12"/>
<dbReference type="PaxDb" id="2903-EOD21747"/>
<name>A0A0D3JE12_EMIH1</name>
<dbReference type="Gene3D" id="6.10.140.2220">
    <property type="match status" value="1"/>
</dbReference>
<dbReference type="KEGG" id="ehx:EMIHUDRAFT_207807"/>
<accession>A0A0D3JE12</accession>
<dbReference type="PROSITE" id="PS50280">
    <property type="entry name" value="SET"/>
    <property type="match status" value="1"/>
</dbReference>
<dbReference type="HOGENOM" id="CLU_652899_0_0_1"/>
<keyword evidence="3" id="KW-0862">Zinc</keyword>
<organism evidence="6 7">
    <name type="scientific">Emiliania huxleyi (strain CCMP1516)</name>
    <dbReference type="NCBI Taxonomy" id="280463"/>
    <lineage>
        <taxon>Eukaryota</taxon>
        <taxon>Haptista</taxon>
        <taxon>Haptophyta</taxon>
        <taxon>Prymnesiophyceae</taxon>
        <taxon>Isochrysidales</taxon>
        <taxon>Noelaerhabdaceae</taxon>
        <taxon>Emiliania</taxon>
    </lineage>
</organism>
<evidence type="ECO:0000313" key="6">
    <source>
        <dbReference type="EnsemblProtists" id="EOD21747"/>
    </source>
</evidence>
<feature type="compositionally biased region" description="Acidic residues" evidence="4">
    <location>
        <begin position="350"/>
        <end position="361"/>
    </location>
</feature>
<keyword evidence="7" id="KW-1185">Reference proteome</keyword>
<dbReference type="PANTHER" id="PTHR12197:SF251">
    <property type="entry name" value="EG:BACR7C10.4 PROTEIN"/>
    <property type="match status" value="1"/>
</dbReference>
<sequence length="406" mass="42358">MCAAYTCRTSPDWRGSHLVASCHIPPGAVLLTEAPAATTCGDDESESVEAALAKALLESGRGSDWAARFAAAPQQRGGEAAPPLSDEALRRLCASGVDEVAALAVYDAVRHNAFGLETPLLGVEHGAAFYETAAKLNHSCDPNCLSTRLGGNFALFAVAAIEEGSELFHSYLPPRLLVLPRRARRAHLHFPCRCSRCEAEPEEPPSPLAQLGWPAAHAATAEGHLVGRFSLLCAGGAPREVVAAGAGLLSNAPLVSTLRQRPLAALQVCLPLLASSWQARAMGGADAAADDEGGWCVSLASDLAAAAGVLYCSAVCQRADWPSHRNHCTPVAAVSGSDAAAAGISRLSESEDDGGEDDEVDVPIRRVGAGGGADTETLEQSWERMQASVASGRAQRLDVQYEVLQR</sequence>
<dbReference type="Gene3D" id="2.170.270.10">
    <property type="entry name" value="SET domain"/>
    <property type="match status" value="1"/>
</dbReference>
<feature type="domain" description="SET" evidence="5">
    <location>
        <begin position="2"/>
        <end position="172"/>
    </location>
</feature>
<dbReference type="SUPFAM" id="SSF82199">
    <property type="entry name" value="SET domain"/>
    <property type="match status" value="1"/>
</dbReference>
<keyword evidence="2" id="KW-0863">Zinc-finger</keyword>
<reference evidence="6" key="2">
    <citation type="submission" date="2024-10" db="UniProtKB">
        <authorList>
            <consortium name="EnsemblProtists"/>
        </authorList>
    </citation>
    <scope>IDENTIFICATION</scope>
</reference>
<reference evidence="7" key="1">
    <citation type="journal article" date="2013" name="Nature">
        <title>Pan genome of the phytoplankton Emiliania underpins its global distribution.</title>
        <authorList>
            <person name="Read B.A."/>
            <person name="Kegel J."/>
            <person name="Klute M.J."/>
            <person name="Kuo A."/>
            <person name="Lefebvre S.C."/>
            <person name="Maumus F."/>
            <person name="Mayer C."/>
            <person name="Miller J."/>
            <person name="Monier A."/>
            <person name="Salamov A."/>
            <person name="Young J."/>
            <person name="Aguilar M."/>
            <person name="Claverie J.M."/>
            <person name="Frickenhaus S."/>
            <person name="Gonzalez K."/>
            <person name="Herman E.K."/>
            <person name="Lin Y.C."/>
            <person name="Napier J."/>
            <person name="Ogata H."/>
            <person name="Sarno A.F."/>
            <person name="Shmutz J."/>
            <person name="Schroeder D."/>
            <person name="de Vargas C."/>
            <person name="Verret F."/>
            <person name="von Dassow P."/>
            <person name="Valentin K."/>
            <person name="Van de Peer Y."/>
            <person name="Wheeler G."/>
            <person name="Dacks J.B."/>
            <person name="Delwiche C.F."/>
            <person name="Dyhrman S.T."/>
            <person name="Glockner G."/>
            <person name="John U."/>
            <person name="Richards T."/>
            <person name="Worden A.Z."/>
            <person name="Zhang X."/>
            <person name="Grigoriev I.V."/>
            <person name="Allen A.E."/>
            <person name="Bidle K."/>
            <person name="Borodovsky M."/>
            <person name="Bowler C."/>
            <person name="Brownlee C."/>
            <person name="Cock J.M."/>
            <person name="Elias M."/>
            <person name="Gladyshev V.N."/>
            <person name="Groth M."/>
            <person name="Guda C."/>
            <person name="Hadaegh A."/>
            <person name="Iglesias-Rodriguez M.D."/>
            <person name="Jenkins J."/>
            <person name="Jones B.M."/>
            <person name="Lawson T."/>
            <person name="Leese F."/>
            <person name="Lindquist E."/>
            <person name="Lobanov A."/>
            <person name="Lomsadze A."/>
            <person name="Malik S.B."/>
            <person name="Marsh M.E."/>
            <person name="Mackinder L."/>
            <person name="Mock T."/>
            <person name="Mueller-Roeber B."/>
            <person name="Pagarete A."/>
            <person name="Parker M."/>
            <person name="Probert I."/>
            <person name="Quesneville H."/>
            <person name="Raines C."/>
            <person name="Rensing S.A."/>
            <person name="Riano-Pachon D.M."/>
            <person name="Richier S."/>
            <person name="Rokitta S."/>
            <person name="Shiraiwa Y."/>
            <person name="Soanes D.M."/>
            <person name="van der Giezen M."/>
            <person name="Wahlund T.M."/>
            <person name="Williams B."/>
            <person name="Wilson W."/>
            <person name="Wolfe G."/>
            <person name="Wurch L.L."/>
        </authorList>
    </citation>
    <scope>NUCLEOTIDE SEQUENCE</scope>
</reference>
<proteinExistence type="predicted"/>
<dbReference type="PANTHER" id="PTHR12197">
    <property type="entry name" value="HISTONE-LYSINE N-METHYLTRANSFERASE SMYD"/>
    <property type="match status" value="1"/>
</dbReference>
<evidence type="ECO:0000256" key="4">
    <source>
        <dbReference type="SAM" id="MobiDB-lite"/>
    </source>
</evidence>
<evidence type="ECO:0000259" key="5">
    <source>
        <dbReference type="PROSITE" id="PS50280"/>
    </source>
</evidence>
<dbReference type="InterPro" id="IPR050869">
    <property type="entry name" value="H3K4_H4K5_MeTrfase"/>
</dbReference>
<dbReference type="EnsemblProtists" id="EOD21747">
    <property type="protein sequence ID" value="EOD21747"/>
    <property type="gene ID" value="EMIHUDRAFT_207807"/>
</dbReference>
<evidence type="ECO:0000313" key="7">
    <source>
        <dbReference type="Proteomes" id="UP000013827"/>
    </source>
</evidence>
<dbReference type="GO" id="GO:0005634">
    <property type="term" value="C:nucleus"/>
    <property type="evidence" value="ECO:0007669"/>
    <property type="project" value="TreeGrafter"/>
</dbReference>
<evidence type="ECO:0000256" key="3">
    <source>
        <dbReference type="ARBA" id="ARBA00022833"/>
    </source>
</evidence>
<dbReference type="SUPFAM" id="SSF144232">
    <property type="entry name" value="HIT/MYND zinc finger-like"/>
    <property type="match status" value="1"/>
</dbReference>
<dbReference type="InterPro" id="IPR002893">
    <property type="entry name" value="Znf_MYND"/>
</dbReference>
<dbReference type="Pfam" id="PF01753">
    <property type="entry name" value="zf-MYND"/>
    <property type="match status" value="1"/>
</dbReference>
<dbReference type="CDD" id="cd20071">
    <property type="entry name" value="SET_SMYD"/>
    <property type="match status" value="1"/>
</dbReference>